<dbReference type="PaxDb" id="6239-ZK867.3"/>
<dbReference type="STRING" id="6239.ZK867.3.1"/>
<dbReference type="KEGG" id="cel:CELE_ZK867.3"/>
<dbReference type="InParanoid" id="Q3S1M3"/>
<accession>Q3S1M3</accession>
<dbReference type="HOGENOM" id="CLU_1751361_0_0_1"/>
<protein>
    <submittedName>
        <fullName evidence="2">Saposin B-type domain-containing protein</fullName>
    </submittedName>
</protein>
<dbReference type="AlphaFoldDB" id="Q3S1M3"/>
<dbReference type="RefSeq" id="NP_001025004.2">
    <property type="nucleotide sequence ID" value="NM_001029833.3"/>
</dbReference>
<dbReference type="eggNOG" id="KOG1052">
    <property type="taxonomic scope" value="Eukaryota"/>
</dbReference>
<reference evidence="2 3" key="1">
    <citation type="journal article" date="1998" name="Science">
        <title>Genome sequence of the nematode C. elegans: a platform for investigating biology.</title>
        <authorList>
            <consortium name="The C. elegans sequencing consortium"/>
            <person name="Sulson J.E."/>
            <person name="Waterston R."/>
        </authorList>
    </citation>
    <scope>NUCLEOTIDE SEQUENCE [LARGE SCALE GENOMIC DNA]</scope>
    <source>
        <strain evidence="2 3">Bristol N2</strain>
    </source>
</reference>
<organism evidence="2 3">
    <name type="scientific">Caenorhabditis elegans</name>
    <dbReference type="NCBI Taxonomy" id="6239"/>
    <lineage>
        <taxon>Eukaryota</taxon>
        <taxon>Metazoa</taxon>
        <taxon>Ecdysozoa</taxon>
        <taxon>Nematoda</taxon>
        <taxon>Chromadorea</taxon>
        <taxon>Rhabditida</taxon>
        <taxon>Rhabditina</taxon>
        <taxon>Rhabditomorpha</taxon>
        <taxon>Rhabditoidea</taxon>
        <taxon>Rhabditidae</taxon>
        <taxon>Peloderinae</taxon>
        <taxon>Caenorhabditis</taxon>
    </lineage>
</organism>
<keyword evidence="1" id="KW-0732">Signal</keyword>
<dbReference type="WormBase" id="ZK867.3">
    <property type="protein sequence ID" value="CE46203"/>
    <property type="gene ID" value="WBGene00044283"/>
    <property type="gene designation" value="spp-22"/>
</dbReference>
<dbReference type="OrthoDB" id="5860304at2759"/>
<dbReference type="Gene3D" id="1.10.225.10">
    <property type="entry name" value="Saposin-like"/>
    <property type="match status" value="1"/>
</dbReference>
<name>Q3S1M3_CAEEL</name>
<proteinExistence type="predicted"/>
<evidence type="ECO:0000313" key="3">
    <source>
        <dbReference type="Proteomes" id="UP000001940"/>
    </source>
</evidence>
<dbReference type="CTD" id="3565459"/>
<dbReference type="GeneID" id="3565459"/>
<evidence type="ECO:0000256" key="1">
    <source>
        <dbReference type="SAM" id="SignalP"/>
    </source>
</evidence>
<keyword evidence="3" id="KW-1185">Reference proteome</keyword>
<dbReference type="Proteomes" id="UP000001940">
    <property type="component" value="Chromosome X"/>
</dbReference>
<dbReference type="UCSC" id="ZK867.3">
    <property type="organism name" value="c. elegans"/>
</dbReference>
<feature type="chain" id="PRO_5004228566" evidence="1">
    <location>
        <begin position="21"/>
        <end position="149"/>
    </location>
</feature>
<feature type="signal peptide" evidence="1">
    <location>
        <begin position="1"/>
        <end position="20"/>
    </location>
</feature>
<evidence type="ECO:0000313" key="2">
    <source>
        <dbReference type="EMBL" id="CCD68086.1"/>
    </source>
</evidence>
<sequence>MVQIINRILISVSIFYLCYAHPYKTNAKDLEKDRMLTTNEYYVEKVNQMAGISCDLCMRAVYGVNYDFIQLKKDFIEMIRLDCEALFHERPEDISECIRFLTTKVEKYSGKVEKILDSRHVCVLLRVCAASDEDYVLKNKLSSNKTDMQ</sequence>
<dbReference type="AGR" id="WB:WBGene00044283"/>
<dbReference type="FunCoup" id="Q3S1M3">
    <property type="interactions" value="983"/>
</dbReference>
<dbReference type="EMBL" id="BX284606">
    <property type="protein sequence ID" value="CCD68086.1"/>
    <property type="molecule type" value="Genomic_DNA"/>
</dbReference>
<dbReference type="Bgee" id="WBGene00044283">
    <property type="expression patterns" value="Expressed in pharyngeal muscle cell (C elegans) and 3 other cell types or tissues"/>
</dbReference>
<gene>
    <name evidence="2 4" type="primary">spp-22</name>
    <name evidence="2" type="ORF">CELE_ZK867.3</name>
    <name evidence="4" type="ORF">ZK867.3</name>
</gene>
<dbReference type="OMA" id="IFYLCYA"/>
<evidence type="ECO:0000313" key="4">
    <source>
        <dbReference type="WormBase" id="ZK867.3"/>
    </source>
</evidence>